<protein>
    <recommendedName>
        <fullName evidence="3">Large ribosomal RNA subunit accumulation protein YceD</fullName>
    </recommendedName>
    <alternativeName>
        <fullName evidence="5">23S rRNA accumulation protein YceD</fullName>
    </alternativeName>
</protein>
<dbReference type="EMBL" id="CP048029">
    <property type="protein sequence ID" value="QIK38077.1"/>
    <property type="molecule type" value="Genomic_DNA"/>
</dbReference>
<dbReference type="RefSeq" id="WP_166270841.1">
    <property type="nucleotide sequence ID" value="NZ_CP048029.1"/>
</dbReference>
<dbReference type="PANTHER" id="PTHR38099">
    <property type="entry name" value="LARGE RIBOSOMAL RNA SUBUNIT ACCUMULATION PROTEIN YCED"/>
    <property type="match status" value="1"/>
</dbReference>
<evidence type="ECO:0000313" key="7">
    <source>
        <dbReference type="Proteomes" id="UP000502699"/>
    </source>
</evidence>
<dbReference type="Pfam" id="PF02620">
    <property type="entry name" value="YceD"/>
    <property type="match status" value="1"/>
</dbReference>
<evidence type="ECO:0000313" key="6">
    <source>
        <dbReference type="EMBL" id="QIK38077.1"/>
    </source>
</evidence>
<gene>
    <name evidence="6" type="ORF">GWK36_08870</name>
</gene>
<comment type="function">
    <text evidence="1">Plays a role in synthesis, processing and/or stability of 23S rRNA.</text>
</comment>
<keyword evidence="4" id="KW-0690">Ribosome biogenesis</keyword>
<proteinExistence type="inferred from homology"/>
<reference evidence="7" key="1">
    <citation type="submission" date="2020-01" db="EMBL/GenBank/DDBJ databases">
        <title>Caldichromatium gen. nov., sp. nov., a thermophilic purple sulfur bacterium member of the family Chromatiaceae isolated from Nakabusa hot spring, Japan.</title>
        <authorList>
            <person name="Saini M.K."/>
            <person name="Hanada S."/>
            <person name="Tank M."/>
        </authorList>
    </citation>
    <scope>NUCLEOTIDE SEQUENCE [LARGE SCALE GENOMIC DNA]</scope>
    <source>
        <strain evidence="7">No.7</strain>
    </source>
</reference>
<organism evidence="6 7">
    <name type="scientific">Caldichromatium japonicum</name>
    <dbReference type="NCBI Taxonomy" id="2699430"/>
    <lineage>
        <taxon>Bacteria</taxon>
        <taxon>Pseudomonadati</taxon>
        <taxon>Pseudomonadota</taxon>
        <taxon>Gammaproteobacteria</taxon>
        <taxon>Chromatiales</taxon>
        <taxon>Chromatiaceae</taxon>
        <taxon>Caldichromatium</taxon>
    </lineage>
</organism>
<dbReference type="GO" id="GO:0042254">
    <property type="term" value="P:ribosome biogenesis"/>
    <property type="evidence" value="ECO:0007669"/>
    <property type="project" value="UniProtKB-KW"/>
</dbReference>
<sequence length="171" mass="19035">MLTNFPDFIDPWRAADHCLALAGELPTRRLPRLIEFGLAAEDAGEALQYRLEFGCDEAGQAYLGGMLRMRLCLVCQRCLRELWLDLEAPLGLVLVRSESAALEVQSQHEVFVVQDILDLRTLIEDEILLTIPSFPRHADGECQAPGPQTNAAPWGGRPENPFAVLARLKGR</sequence>
<dbReference type="InterPro" id="IPR003772">
    <property type="entry name" value="YceD"/>
</dbReference>
<name>A0A6G7VE57_9GAMM</name>
<evidence type="ECO:0000256" key="1">
    <source>
        <dbReference type="ARBA" id="ARBA00002868"/>
    </source>
</evidence>
<evidence type="ECO:0000256" key="2">
    <source>
        <dbReference type="ARBA" id="ARBA00010740"/>
    </source>
</evidence>
<dbReference type="AlphaFoldDB" id="A0A6G7VE57"/>
<accession>A0A6G7VE57</accession>
<dbReference type="PANTHER" id="PTHR38099:SF1">
    <property type="entry name" value="LARGE RIBOSOMAL RNA SUBUNIT ACCUMULATION PROTEIN YCED"/>
    <property type="match status" value="1"/>
</dbReference>
<keyword evidence="7" id="KW-1185">Reference proteome</keyword>
<dbReference type="InterPro" id="IPR039255">
    <property type="entry name" value="YceD_bac"/>
</dbReference>
<dbReference type="KEGG" id="cjap:GWK36_08870"/>
<dbReference type="GO" id="GO:0005829">
    <property type="term" value="C:cytosol"/>
    <property type="evidence" value="ECO:0007669"/>
    <property type="project" value="TreeGrafter"/>
</dbReference>
<evidence type="ECO:0000256" key="4">
    <source>
        <dbReference type="ARBA" id="ARBA00022517"/>
    </source>
</evidence>
<dbReference type="Proteomes" id="UP000502699">
    <property type="component" value="Chromosome"/>
</dbReference>
<evidence type="ECO:0000256" key="3">
    <source>
        <dbReference type="ARBA" id="ARBA00015716"/>
    </source>
</evidence>
<comment type="similarity">
    <text evidence="2">Belongs to the DUF177 domain family.</text>
</comment>
<evidence type="ECO:0000256" key="5">
    <source>
        <dbReference type="ARBA" id="ARBA00031841"/>
    </source>
</evidence>